<gene>
    <name evidence="5" type="ORF">F53441_5713</name>
</gene>
<proteinExistence type="predicted"/>
<dbReference type="OrthoDB" id="539213at2759"/>
<reference evidence="5" key="1">
    <citation type="submission" date="2020-01" db="EMBL/GenBank/DDBJ databases">
        <title>Identification and distribution of gene clusters putatively required for synthesis of sphingolipid metabolism inhibitors in phylogenetically diverse species of the filamentous fungus Fusarium.</title>
        <authorList>
            <person name="Kim H.-S."/>
            <person name="Busman M."/>
            <person name="Brown D.W."/>
            <person name="Divon H."/>
            <person name="Uhlig S."/>
            <person name="Proctor R.H."/>
        </authorList>
    </citation>
    <scope>NUCLEOTIDE SEQUENCE</scope>
    <source>
        <strain evidence="5">NRRL 53441</strain>
    </source>
</reference>
<dbReference type="PROSITE" id="PS50297">
    <property type="entry name" value="ANK_REP_REGION"/>
    <property type="match status" value="2"/>
</dbReference>
<evidence type="ECO:0000256" key="2">
    <source>
        <dbReference type="ARBA" id="ARBA00023043"/>
    </source>
</evidence>
<dbReference type="SUPFAM" id="SSF48403">
    <property type="entry name" value="Ankyrin repeat"/>
    <property type="match status" value="2"/>
</dbReference>
<dbReference type="Pfam" id="PF12796">
    <property type="entry name" value="Ank_2"/>
    <property type="match status" value="2"/>
</dbReference>
<dbReference type="Proteomes" id="UP000605986">
    <property type="component" value="Unassembled WGS sequence"/>
</dbReference>
<evidence type="ECO:0000313" key="6">
    <source>
        <dbReference type="Proteomes" id="UP000605986"/>
    </source>
</evidence>
<dbReference type="Gene3D" id="1.25.40.20">
    <property type="entry name" value="Ankyrin repeat-containing domain"/>
    <property type="match status" value="3"/>
</dbReference>
<feature type="region of interest" description="Disordered" evidence="4">
    <location>
        <begin position="906"/>
        <end position="945"/>
    </location>
</feature>
<evidence type="ECO:0000256" key="1">
    <source>
        <dbReference type="ARBA" id="ARBA00022737"/>
    </source>
</evidence>
<dbReference type="AlphaFoldDB" id="A0A8H4P7Y1"/>
<organism evidence="5 6">
    <name type="scientific">Fusarium austroafricanum</name>
    <dbReference type="NCBI Taxonomy" id="2364996"/>
    <lineage>
        <taxon>Eukaryota</taxon>
        <taxon>Fungi</taxon>
        <taxon>Dikarya</taxon>
        <taxon>Ascomycota</taxon>
        <taxon>Pezizomycotina</taxon>
        <taxon>Sordariomycetes</taxon>
        <taxon>Hypocreomycetidae</taxon>
        <taxon>Hypocreales</taxon>
        <taxon>Nectriaceae</taxon>
        <taxon>Fusarium</taxon>
        <taxon>Fusarium concolor species complex</taxon>
    </lineage>
</organism>
<dbReference type="Pfam" id="PF00023">
    <property type="entry name" value="Ank"/>
    <property type="match status" value="1"/>
</dbReference>
<comment type="caution">
    <text evidence="5">The sequence shown here is derived from an EMBL/GenBank/DDBJ whole genome shotgun (WGS) entry which is preliminary data.</text>
</comment>
<dbReference type="InterPro" id="IPR002110">
    <property type="entry name" value="Ankyrin_rpt"/>
</dbReference>
<feature type="repeat" description="ANK" evidence="3">
    <location>
        <begin position="795"/>
        <end position="820"/>
    </location>
</feature>
<name>A0A8H4P7Y1_9HYPO</name>
<keyword evidence="6" id="KW-1185">Reference proteome</keyword>
<dbReference type="InterPro" id="IPR036770">
    <property type="entry name" value="Ankyrin_rpt-contain_sf"/>
</dbReference>
<keyword evidence="2 3" id="KW-0040">ANK repeat</keyword>
<dbReference type="PANTHER" id="PTHR24166">
    <property type="entry name" value="ROLLING PEBBLES, ISOFORM B"/>
    <property type="match status" value="1"/>
</dbReference>
<evidence type="ECO:0000256" key="4">
    <source>
        <dbReference type="SAM" id="MobiDB-lite"/>
    </source>
</evidence>
<keyword evidence="1" id="KW-0677">Repeat</keyword>
<evidence type="ECO:0000256" key="3">
    <source>
        <dbReference type="PROSITE-ProRule" id="PRU00023"/>
    </source>
</evidence>
<feature type="repeat" description="ANK" evidence="3">
    <location>
        <begin position="760"/>
        <end position="792"/>
    </location>
</feature>
<protein>
    <submittedName>
        <fullName evidence="5">Uncharacterized protein</fullName>
    </submittedName>
</protein>
<feature type="compositionally biased region" description="Acidic residues" evidence="4">
    <location>
        <begin position="908"/>
        <end position="936"/>
    </location>
</feature>
<dbReference type="PROSITE" id="PS50088">
    <property type="entry name" value="ANK_REPEAT"/>
    <property type="match status" value="4"/>
</dbReference>
<sequence length="945" mass="105297">MKVTSHAIMNLRIDLKKLRNENITVRAFFDTVFQNEIYVATDYVARIDLQRPLHIIKWLLESGQDPNCGTKTAYIYDLVTPIGRAIKVGHVDLVELLLRFHARIDDMQAQTDGETVIEATLRGKGSDAVKLRLLNLLYRHCGSISLEDKLCAAIQLRDMGFIKHTLYENTDTTTAQAAWQPHDATDIGYLLVPTMEVEVRSPDPMSDCPLVTDLLSEFVTAEVFVTAALADDCETVRRLHEIRPVGNEYGRLGFTPLQAAVRHGKLSSCELLLELYGGASAILLLSAAYANHEDILELLLRHGADFNAEIELQELLSFYEIHKIPPRYRTGSYFRFKQLFLGRNSYDWGEGSNCFIILLNSGARLIEGDVARFARHWLEEPLKAALAAGGNPDDRSNMGRTSIQCALHIDYISPSEYRDPEKRLLTIQALLQAGASLKGGEVVSAIRTNDQDLINLLLVNKGTLRDIDHHGASCLEAKIIARKRAIGEFGDSDDSDDDNDLLQQMLEAQEYDIDSGPFCAAMETGDWALVDRLFARGHNENGLQQVEGTAVGLAARYGRFDVLEKLLSRFARSTDSYSAILPVELAENGTIHDIGVEVVDQEWDDRRIDYWRKSHRTSSRYDPCVRASPLALAALGYGSSGFRELLKKGFLVDDITLMVIASKKDCLEHLELLKEYQPRLDHRAPCQTRALSLLSAAISQGNDMMARFLVEAGMNVNEHDVAVPESLSPLQCAVRRGNLDMVGYLLENGANVNAPPAFVNGATALQCTVAEGYIGLANQLLHSGARVNARGANENGWTALMAAATKGNLDMLELLICHGAARSRYQVILAVEAASKELHYAAAEWLKHRCGWSKEDELQFGSIYRYRGCIKCRKVCCDEIHDSETECIHDYSAEEEERFAAECPFCSDETDSDEEDSSEESTDQDYDEESEQDVEESSPKEIDVL</sequence>
<feature type="repeat" description="ANK" evidence="3">
    <location>
        <begin position="279"/>
        <end position="311"/>
    </location>
</feature>
<feature type="repeat" description="ANK" evidence="3">
    <location>
        <begin position="725"/>
        <end position="757"/>
    </location>
</feature>
<dbReference type="InterPro" id="IPR050889">
    <property type="entry name" value="Dendritic_Spine_Reg/Scaffold"/>
</dbReference>
<dbReference type="PANTHER" id="PTHR24166:SF48">
    <property type="entry name" value="PROTEIN VAPYRIN"/>
    <property type="match status" value="1"/>
</dbReference>
<dbReference type="EMBL" id="JAADJG010000223">
    <property type="protein sequence ID" value="KAF4451292.1"/>
    <property type="molecule type" value="Genomic_DNA"/>
</dbReference>
<evidence type="ECO:0000313" key="5">
    <source>
        <dbReference type="EMBL" id="KAF4451292.1"/>
    </source>
</evidence>
<dbReference type="SMART" id="SM00248">
    <property type="entry name" value="ANK"/>
    <property type="match status" value="11"/>
</dbReference>
<accession>A0A8H4P7Y1</accession>